<dbReference type="SUPFAM" id="SSF47473">
    <property type="entry name" value="EF-hand"/>
    <property type="match status" value="1"/>
</dbReference>
<name>A0A9P1E040_CUSEU</name>
<dbReference type="InterPro" id="IPR045198">
    <property type="entry name" value="CNBL1-10"/>
</dbReference>
<comment type="subunit">
    <text evidence="4">Homodimer. Interacts with CIPK.</text>
</comment>
<keyword evidence="7" id="KW-1185">Reference proteome</keyword>
<evidence type="ECO:0000256" key="1">
    <source>
        <dbReference type="ARBA" id="ARBA00022737"/>
    </source>
</evidence>
<organism evidence="6 7">
    <name type="scientific">Cuscuta europaea</name>
    <name type="common">European dodder</name>
    <dbReference type="NCBI Taxonomy" id="41803"/>
    <lineage>
        <taxon>Eukaryota</taxon>
        <taxon>Viridiplantae</taxon>
        <taxon>Streptophyta</taxon>
        <taxon>Embryophyta</taxon>
        <taxon>Tracheophyta</taxon>
        <taxon>Spermatophyta</taxon>
        <taxon>Magnoliopsida</taxon>
        <taxon>eudicotyledons</taxon>
        <taxon>Gunneridae</taxon>
        <taxon>Pentapetalae</taxon>
        <taxon>asterids</taxon>
        <taxon>lamiids</taxon>
        <taxon>Solanales</taxon>
        <taxon>Convolvulaceae</taxon>
        <taxon>Cuscuteae</taxon>
        <taxon>Cuscuta</taxon>
        <taxon>Cuscuta subgen. Cuscuta</taxon>
    </lineage>
</organism>
<keyword evidence="4" id="KW-0472">Membrane</keyword>
<evidence type="ECO:0000256" key="3">
    <source>
        <dbReference type="ARBA" id="ARBA00023774"/>
    </source>
</evidence>
<dbReference type="GO" id="GO:0005509">
    <property type="term" value="F:calcium ion binding"/>
    <property type="evidence" value="ECO:0007669"/>
    <property type="project" value="UniProtKB-UniRule"/>
</dbReference>
<dbReference type="Gene3D" id="1.10.238.10">
    <property type="entry name" value="EF-hand"/>
    <property type="match status" value="1"/>
</dbReference>
<feature type="domain" description="EF-hand" evidence="5">
    <location>
        <begin position="67"/>
        <end position="102"/>
    </location>
</feature>
<comment type="subcellular location">
    <subcellularLocation>
        <location evidence="4">Membrane</location>
    </subcellularLocation>
</comment>
<dbReference type="PROSITE" id="PS50222">
    <property type="entry name" value="EF_HAND_2"/>
    <property type="match status" value="2"/>
</dbReference>
<reference evidence="6" key="1">
    <citation type="submission" date="2022-07" db="EMBL/GenBank/DDBJ databases">
        <authorList>
            <person name="Macas J."/>
            <person name="Novak P."/>
            <person name="Neumann P."/>
        </authorList>
    </citation>
    <scope>NUCLEOTIDE SEQUENCE</scope>
</reference>
<accession>A0A9P1E040</accession>
<evidence type="ECO:0000259" key="5">
    <source>
        <dbReference type="PROSITE" id="PS50222"/>
    </source>
</evidence>
<dbReference type="AlphaFoldDB" id="A0A9P1E040"/>
<evidence type="ECO:0000256" key="4">
    <source>
        <dbReference type="RuleBase" id="RU369080"/>
    </source>
</evidence>
<dbReference type="OrthoDB" id="191686at2759"/>
<dbReference type="Pfam" id="PF13499">
    <property type="entry name" value="EF-hand_7"/>
    <property type="match status" value="1"/>
</dbReference>
<dbReference type="EMBL" id="CAMAPE010000005">
    <property type="protein sequence ID" value="CAH9068848.1"/>
    <property type="molecule type" value="Genomic_DNA"/>
</dbReference>
<dbReference type="GO" id="GO:0016020">
    <property type="term" value="C:membrane"/>
    <property type="evidence" value="ECO:0007669"/>
    <property type="project" value="UniProtKB-SubCell"/>
</dbReference>
<comment type="function">
    <text evidence="4">Acts as a calcium sensor. CBL proteins interact with CIPK serine-threonine protein kinases. Binding of a CBL protein to the regulatory NAF domain of a CIPK protein lead to the activation of the kinase in a calcium-dependent manner.</text>
</comment>
<keyword evidence="2 4" id="KW-0106">Calcium</keyword>
<dbReference type="PANTHER" id="PTHR23056:SF108">
    <property type="entry name" value="CALCINEURIN B-LIKE PROTEIN 5"/>
    <property type="match status" value="1"/>
</dbReference>
<evidence type="ECO:0000256" key="2">
    <source>
        <dbReference type="ARBA" id="ARBA00022837"/>
    </source>
</evidence>
<sequence length="216" mass="24743">MKMGCFCIRLIQRGYEDPATLSAQTHFTAKEVKALFELFSKISSSVKDDGFISKEEFQIGLFRNSKKQSFFADRMFKLFDSNNDDLIDFGEFVRALSVFHPAASLEEKSDFLFQLYDVSHVGFIEHQGVRKMIVALLHESELSLPDDIIEAIINKTFEEADTNDDGRIDAEEWKDYVSGNPSLLKNMTVPYLMDITIAFPSFKMKPEANDETRSDF</sequence>
<dbReference type="InterPro" id="IPR018247">
    <property type="entry name" value="EF_Hand_1_Ca_BS"/>
</dbReference>
<dbReference type="Pfam" id="PF13202">
    <property type="entry name" value="EF-hand_5"/>
    <property type="match status" value="1"/>
</dbReference>
<gene>
    <name evidence="6" type="ORF">CEURO_LOCUS2977</name>
</gene>
<evidence type="ECO:0000313" key="6">
    <source>
        <dbReference type="EMBL" id="CAH9068848.1"/>
    </source>
</evidence>
<dbReference type="InterPro" id="IPR011992">
    <property type="entry name" value="EF-hand-dom_pair"/>
</dbReference>
<proteinExistence type="inferred from homology"/>
<comment type="caution">
    <text evidence="6">The sequence shown here is derived from an EMBL/GenBank/DDBJ whole genome shotgun (WGS) entry which is preliminary data.</text>
</comment>
<protein>
    <recommendedName>
        <fullName evidence="4">Calcineurin B-like protein</fullName>
    </recommendedName>
</protein>
<evidence type="ECO:0000313" key="7">
    <source>
        <dbReference type="Proteomes" id="UP001152484"/>
    </source>
</evidence>
<dbReference type="GO" id="GO:0019900">
    <property type="term" value="F:kinase binding"/>
    <property type="evidence" value="ECO:0007669"/>
    <property type="project" value="UniProtKB-UniRule"/>
</dbReference>
<feature type="domain" description="EF-hand" evidence="5">
    <location>
        <begin position="148"/>
        <end position="183"/>
    </location>
</feature>
<dbReference type="PANTHER" id="PTHR23056">
    <property type="entry name" value="CALCINEURIN B"/>
    <property type="match status" value="1"/>
</dbReference>
<dbReference type="GO" id="GO:0019722">
    <property type="term" value="P:calcium-mediated signaling"/>
    <property type="evidence" value="ECO:0007669"/>
    <property type="project" value="UniProtKB-UniRule"/>
</dbReference>
<dbReference type="PRINTS" id="PR00450">
    <property type="entry name" value="RECOVERIN"/>
</dbReference>
<dbReference type="Proteomes" id="UP001152484">
    <property type="component" value="Unassembled WGS sequence"/>
</dbReference>
<dbReference type="FunFam" id="1.10.238.10:FF:000073">
    <property type="entry name" value="calcineurin B-like protein 3"/>
    <property type="match status" value="1"/>
</dbReference>
<dbReference type="PROSITE" id="PS00018">
    <property type="entry name" value="EF_HAND_1"/>
    <property type="match status" value="2"/>
</dbReference>
<keyword evidence="4" id="KW-0479">Metal-binding</keyword>
<dbReference type="InterPro" id="IPR002048">
    <property type="entry name" value="EF_hand_dom"/>
</dbReference>
<dbReference type="SMART" id="SM00054">
    <property type="entry name" value="EFh"/>
    <property type="match status" value="2"/>
</dbReference>
<comment type="similarity">
    <text evidence="3 4">Belongs to the calcineurin regulatory subunit family.</text>
</comment>
<keyword evidence="1 4" id="KW-0677">Repeat</keyword>